<gene>
    <name evidence="6" type="ORF">F2Q70_00027297</name>
</gene>
<keyword evidence="2 4" id="KW-0863">Zinc-finger</keyword>
<sequence length="143" mass="16537">MNFNGRGIPTHCRCGERVGLLTSKTVKNPGRLFHSCPHGDENNRFHLFKWADGSALEEIEDMKMKFFYLERASRSLVKDNKNFNLELEILIMDTRACESVVTGLEKELRGFEKELQDSKMEVKGIKNMIVCVVVLVLFYKFVM</sequence>
<dbReference type="Pfam" id="PF06839">
    <property type="entry name" value="Zn_ribbon_GRF"/>
    <property type="match status" value="1"/>
</dbReference>
<dbReference type="PROSITE" id="PS51999">
    <property type="entry name" value="ZF_GRF"/>
    <property type="match status" value="1"/>
</dbReference>
<feature type="domain" description="GRF-type" evidence="5">
    <location>
        <begin position="12"/>
        <end position="54"/>
    </location>
</feature>
<dbReference type="InterPro" id="IPR010666">
    <property type="entry name" value="Znf_GRF"/>
</dbReference>
<protein>
    <recommendedName>
        <fullName evidence="5">GRF-type domain-containing protein</fullName>
    </recommendedName>
</protein>
<evidence type="ECO:0000313" key="6">
    <source>
        <dbReference type="EMBL" id="KAF2603796.1"/>
    </source>
</evidence>
<evidence type="ECO:0000256" key="2">
    <source>
        <dbReference type="ARBA" id="ARBA00022771"/>
    </source>
</evidence>
<reference evidence="6" key="1">
    <citation type="submission" date="2019-12" db="EMBL/GenBank/DDBJ databases">
        <title>Genome sequencing and annotation of Brassica cretica.</title>
        <authorList>
            <person name="Studholme D.J."/>
            <person name="Sarris P.F."/>
        </authorList>
    </citation>
    <scope>NUCLEOTIDE SEQUENCE</scope>
    <source>
        <strain evidence="6">PFS-102/07</strain>
        <tissue evidence="6">Leaf</tissue>
    </source>
</reference>
<dbReference type="PANTHER" id="PTHR33248">
    <property type="entry name" value="ZINC ION-BINDING PROTEIN"/>
    <property type="match status" value="1"/>
</dbReference>
<name>A0A8S9LEK3_BRACR</name>
<keyword evidence="1" id="KW-0479">Metal-binding</keyword>
<organism evidence="6">
    <name type="scientific">Brassica cretica</name>
    <name type="common">Mustard</name>
    <dbReference type="NCBI Taxonomy" id="69181"/>
    <lineage>
        <taxon>Eukaryota</taxon>
        <taxon>Viridiplantae</taxon>
        <taxon>Streptophyta</taxon>
        <taxon>Embryophyta</taxon>
        <taxon>Tracheophyta</taxon>
        <taxon>Spermatophyta</taxon>
        <taxon>Magnoliopsida</taxon>
        <taxon>eudicotyledons</taxon>
        <taxon>Gunneridae</taxon>
        <taxon>Pentapetalae</taxon>
        <taxon>rosids</taxon>
        <taxon>malvids</taxon>
        <taxon>Brassicales</taxon>
        <taxon>Brassicaceae</taxon>
        <taxon>Brassiceae</taxon>
        <taxon>Brassica</taxon>
    </lineage>
</organism>
<dbReference type="GO" id="GO:0008270">
    <property type="term" value="F:zinc ion binding"/>
    <property type="evidence" value="ECO:0007669"/>
    <property type="project" value="UniProtKB-KW"/>
</dbReference>
<proteinExistence type="predicted"/>
<evidence type="ECO:0000256" key="3">
    <source>
        <dbReference type="ARBA" id="ARBA00022833"/>
    </source>
</evidence>
<accession>A0A8S9LEK3</accession>
<evidence type="ECO:0000256" key="4">
    <source>
        <dbReference type="PROSITE-ProRule" id="PRU01343"/>
    </source>
</evidence>
<evidence type="ECO:0000259" key="5">
    <source>
        <dbReference type="PROSITE" id="PS51999"/>
    </source>
</evidence>
<evidence type="ECO:0000256" key="1">
    <source>
        <dbReference type="ARBA" id="ARBA00022723"/>
    </source>
</evidence>
<dbReference type="EMBL" id="QGKY02000094">
    <property type="protein sequence ID" value="KAF2603796.1"/>
    <property type="molecule type" value="Genomic_DNA"/>
</dbReference>
<comment type="caution">
    <text evidence="6">The sequence shown here is derived from an EMBL/GenBank/DDBJ whole genome shotgun (WGS) entry which is preliminary data.</text>
</comment>
<dbReference type="AlphaFoldDB" id="A0A8S9LEK3"/>
<keyword evidence="3" id="KW-0862">Zinc</keyword>